<evidence type="ECO:0000256" key="1">
    <source>
        <dbReference type="ARBA" id="ARBA00004240"/>
    </source>
</evidence>
<evidence type="ECO:0000259" key="5">
    <source>
        <dbReference type="Pfam" id="PF08314"/>
    </source>
</evidence>
<sequence>MARSLAVGPLTDRKFPAKMKLRTGRDNKPTQQDWEKLLKDILDIQANCNVSKKVCYEIYGLALLTSGDAASIKLAANVLTCDANVLRRGNNRHKVKYETTVELIIKAAREYFNSASSLTDPALDLAKCCLMLIQDGNPQIQEELDLIDSLQILSSFNVPILPIQVRLCEDKMQLVEQCLSTDPNAYLASHKLLKLAKLLRIAGDDDQKREGEVLMVVCMAAMAEGAAGAAAGGEAARRLAALRYPPAAAVLPAQAVHSQVHTHHVSLLAGEGGALRYPPAATVLPAQAVHSQVHTHHVSLLAGEGGALRYPPAAAVLPAQAVHSQVHTHHVSLLAGEGGALRYPPAAAVLPAQAVHSQVHTHHVSLLAGEGGALRYPPAAAVLPAQAVHSQVHTHHESLLAGGDEAGRREGEAAGAGGALASREVLGTLDRNTRRDLFAAAVTFCDPKQIEDILRARISLELEALQEIGAAVKEQARLNDQWPSTDEEFADAITTPVIERKDLVTPSGDKKLPILDYLVDTWQSKFNTGDKSGPSEPTSKRVHCLSLYHTLYPQYDISPVNYRYSCFAVPDRTPAVASSLLQVSTIHSCLGDAEPHDPVMESQVFQKCAEETLYSDTAYSVACLLRSTQDGELTRRTLETQNTDTAICAALYATLIKCNTPELRDNVYLTKPINMARNTVIHNNASTDQLKLIRACLDKLMVMVEVDRVKKFGYTINAAMFTADEDYRKQIVYRMARSANAEHIEFAFSLSQKYEIESIELWLQHAGTVIRDHSAIQQIVDLMPSNIDKQTAVERLETEIWDDLPGDEHNVLINYFTLLKSIDERAAVCGFTPAEHIKLLKKAKAASPVLARDRDIRINYFTLLKSIDECAAVCGFTPAEHVKLLKKAKAASPELNYKLLLEQPSPEEFSAHILQIIKPENVGLLTKLLRTLPPAFKIPVPVNVLYTMWLTKYFFSVSPTSATNKKWMQQYRQCASYFNKLSKEDLLTFVSNTCFSDEACERVPAGTRNLMIMQAVDYCQQEQENDNIKINKNESSWAQVGQELTRWARFLDNFHSDTIQAIIASNAPGHEVWTAIEKSHGSVPKARRPLCRLMMETTTRPGAFCTLIQCLHLDIQPDDVFTYAVEEYVDDLPAVQTLVSRVTNYFKEGVKLSEELLDKVMHTASVYGLPPHKQIGLLSLTQKNQIQDGDDMMKIVEFTLDLFKTEWADADFAKDLTDEDLLSDEGRREAFMKFLELSDSWQRKKALVDVLNCWPPTRNGGQSRSLHCDYIQTLLKNEDQKESLVLIKLLLRKPVLVEEELQWLSNNVQGDAVINLIWVIILSKCEHSLELIPTLAKQHKTALLNAEIEDDLVKDLLDSGLFIKLVSTPFYSSITNFILNRESSNGEPVNQYDVKWATTELLKANFVAEAGHLKLLAIGVPAPLRGFSQSVMYYKNLFN</sequence>
<gene>
    <name evidence="6" type="ORF">JYU34_003696</name>
</gene>
<organism evidence="6 7">
    <name type="scientific">Plutella xylostella</name>
    <name type="common">Diamondback moth</name>
    <name type="synonym">Plutella maculipennis</name>
    <dbReference type="NCBI Taxonomy" id="51655"/>
    <lineage>
        <taxon>Eukaryota</taxon>
        <taxon>Metazoa</taxon>
        <taxon>Ecdysozoa</taxon>
        <taxon>Arthropoda</taxon>
        <taxon>Hexapoda</taxon>
        <taxon>Insecta</taxon>
        <taxon>Pterygota</taxon>
        <taxon>Neoptera</taxon>
        <taxon>Endopterygota</taxon>
        <taxon>Lepidoptera</taxon>
        <taxon>Glossata</taxon>
        <taxon>Ditrysia</taxon>
        <taxon>Yponomeutoidea</taxon>
        <taxon>Plutellidae</taxon>
        <taxon>Plutella</taxon>
    </lineage>
</organism>
<evidence type="ECO:0000256" key="4">
    <source>
        <dbReference type="ARBA" id="ARBA00022927"/>
    </source>
</evidence>
<dbReference type="Proteomes" id="UP000823941">
    <property type="component" value="Chromosome 5"/>
</dbReference>
<dbReference type="PANTHER" id="PTHR15922:SF2">
    <property type="entry name" value="NBAS SUBUNIT OF NRZ TETHERING COMPLEX"/>
    <property type="match status" value="1"/>
</dbReference>
<evidence type="ECO:0000256" key="3">
    <source>
        <dbReference type="ARBA" id="ARBA00022824"/>
    </source>
</evidence>
<dbReference type="EMBL" id="JAHIBW010000005">
    <property type="protein sequence ID" value="KAG7310865.1"/>
    <property type="molecule type" value="Genomic_DNA"/>
</dbReference>
<dbReference type="InterPro" id="IPR013244">
    <property type="entry name" value="Sec39_domain"/>
</dbReference>
<proteinExistence type="predicted"/>
<protein>
    <recommendedName>
        <fullName evidence="5">Sec39 domain-containing protein</fullName>
    </recommendedName>
</protein>
<name>A0ABQ7R0P7_PLUXY</name>
<keyword evidence="3" id="KW-0256">Endoplasmic reticulum</keyword>
<comment type="caution">
    <text evidence="6">The sequence shown here is derived from an EMBL/GenBank/DDBJ whole genome shotgun (WGS) entry which is preliminary data.</text>
</comment>
<dbReference type="Pfam" id="PF08314">
    <property type="entry name" value="Sec39"/>
    <property type="match status" value="1"/>
</dbReference>
<accession>A0ABQ7R0P7</accession>
<feature type="domain" description="Sec39" evidence="5">
    <location>
        <begin position="91"/>
        <end position="224"/>
    </location>
</feature>
<keyword evidence="7" id="KW-1185">Reference proteome</keyword>
<evidence type="ECO:0000256" key="2">
    <source>
        <dbReference type="ARBA" id="ARBA00022448"/>
    </source>
</evidence>
<comment type="subcellular location">
    <subcellularLocation>
        <location evidence="1">Endoplasmic reticulum</location>
    </subcellularLocation>
</comment>
<dbReference type="PANTHER" id="PTHR15922">
    <property type="entry name" value="NEUROBLASTOMA-AMPLIFIED SEQUENCE"/>
    <property type="match status" value="1"/>
</dbReference>
<reference evidence="6 7" key="1">
    <citation type="submission" date="2021-06" db="EMBL/GenBank/DDBJ databases">
        <title>A haploid diamondback moth (Plutella xylostella L.) genome assembly resolves 31 chromosomes and identifies a diamide resistance mutation.</title>
        <authorList>
            <person name="Ward C.M."/>
            <person name="Perry K.D."/>
            <person name="Baker G."/>
            <person name="Powis K."/>
            <person name="Heckel D.G."/>
            <person name="Baxter S.W."/>
        </authorList>
    </citation>
    <scope>NUCLEOTIDE SEQUENCE [LARGE SCALE GENOMIC DNA]</scope>
    <source>
        <strain evidence="6 7">LV</strain>
        <tissue evidence="6">Single pupa</tissue>
    </source>
</reference>
<keyword evidence="4" id="KW-0653">Protein transport</keyword>
<evidence type="ECO:0000313" key="6">
    <source>
        <dbReference type="EMBL" id="KAG7310865.1"/>
    </source>
</evidence>
<keyword evidence="2" id="KW-0813">Transport</keyword>
<evidence type="ECO:0000313" key="7">
    <source>
        <dbReference type="Proteomes" id="UP000823941"/>
    </source>
</evidence>